<accession>A0A8K0JX10</accession>
<sequence length="165" mass="19200">MDSDEHCVICCEDLKSSKHFFTCENCKSSVHYTCIETKIPSELVGDVFFSYICKICSRLKADEFVRQKMSWMNIITLALYNLQENSIHSSKYGFFHWKIHICDLIERNWTSLFGRSMKKKKTWIGTVSGTLSHYSPHFFLSGQKILNESGWWKLSHSLTPAELAQ</sequence>
<dbReference type="AlphaFoldDB" id="A0A8K0JX10"/>
<dbReference type="InterPro" id="IPR019786">
    <property type="entry name" value="Zinc_finger_PHD-type_CS"/>
</dbReference>
<evidence type="ECO:0000256" key="2">
    <source>
        <dbReference type="ARBA" id="ARBA00022771"/>
    </source>
</evidence>
<dbReference type="SUPFAM" id="SSF57903">
    <property type="entry name" value="FYVE/PHD zinc finger"/>
    <property type="match status" value="1"/>
</dbReference>
<evidence type="ECO:0000313" key="5">
    <source>
        <dbReference type="Proteomes" id="UP000792457"/>
    </source>
</evidence>
<gene>
    <name evidence="4" type="ORF">J437_LFUL012092</name>
</gene>
<dbReference type="GO" id="GO:0008270">
    <property type="term" value="F:zinc ion binding"/>
    <property type="evidence" value="ECO:0007669"/>
    <property type="project" value="UniProtKB-KW"/>
</dbReference>
<dbReference type="Gene3D" id="3.90.980.20">
    <property type="match status" value="1"/>
</dbReference>
<dbReference type="CDD" id="cd15489">
    <property type="entry name" value="PHD_SF"/>
    <property type="match status" value="1"/>
</dbReference>
<organism evidence="4 5">
    <name type="scientific">Ladona fulva</name>
    <name type="common">Scarce chaser dragonfly</name>
    <name type="synonym">Libellula fulva</name>
    <dbReference type="NCBI Taxonomy" id="123851"/>
    <lineage>
        <taxon>Eukaryota</taxon>
        <taxon>Metazoa</taxon>
        <taxon>Ecdysozoa</taxon>
        <taxon>Arthropoda</taxon>
        <taxon>Hexapoda</taxon>
        <taxon>Insecta</taxon>
        <taxon>Pterygota</taxon>
        <taxon>Palaeoptera</taxon>
        <taxon>Odonata</taxon>
        <taxon>Epiprocta</taxon>
        <taxon>Anisoptera</taxon>
        <taxon>Libelluloidea</taxon>
        <taxon>Libellulidae</taxon>
        <taxon>Ladona</taxon>
    </lineage>
</organism>
<dbReference type="InterPro" id="IPR011011">
    <property type="entry name" value="Znf_FYVE_PHD"/>
</dbReference>
<keyword evidence="1" id="KW-0479">Metal-binding</keyword>
<protein>
    <submittedName>
        <fullName evidence="4">Uncharacterized protein</fullName>
    </submittedName>
</protein>
<evidence type="ECO:0000256" key="1">
    <source>
        <dbReference type="ARBA" id="ARBA00022723"/>
    </source>
</evidence>
<evidence type="ECO:0000256" key="3">
    <source>
        <dbReference type="ARBA" id="ARBA00022833"/>
    </source>
</evidence>
<keyword evidence="3" id="KW-0862">Zinc</keyword>
<keyword evidence="5" id="KW-1185">Reference proteome</keyword>
<evidence type="ECO:0000313" key="4">
    <source>
        <dbReference type="EMBL" id="KAG8223989.1"/>
    </source>
</evidence>
<name>A0A8K0JX10_LADFU</name>
<reference evidence="4" key="2">
    <citation type="submission" date="2017-10" db="EMBL/GenBank/DDBJ databases">
        <title>Ladona fulva Genome sequencing and assembly.</title>
        <authorList>
            <person name="Murali S."/>
            <person name="Richards S."/>
            <person name="Bandaranaike D."/>
            <person name="Bellair M."/>
            <person name="Blankenburg K."/>
            <person name="Chao H."/>
            <person name="Dinh H."/>
            <person name="Doddapaneni H."/>
            <person name="Dugan-Rocha S."/>
            <person name="Elkadiri S."/>
            <person name="Gnanaolivu R."/>
            <person name="Hernandez B."/>
            <person name="Skinner E."/>
            <person name="Javaid M."/>
            <person name="Lee S."/>
            <person name="Li M."/>
            <person name="Ming W."/>
            <person name="Munidasa M."/>
            <person name="Muniz J."/>
            <person name="Nguyen L."/>
            <person name="Hughes D."/>
            <person name="Osuji N."/>
            <person name="Pu L.-L."/>
            <person name="Puazo M."/>
            <person name="Qu C."/>
            <person name="Quiroz J."/>
            <person name="Raj R."/>
            <person name="Weissenberger G."/>
            <person name="Xin Y."/>
            <person name="Zou X."/>
            <person name="Han Y."/>
            <person name="Worley K."/>
            <person name="Muzny D."/>
            <person name="Gibbs R."/>
        </authorList>
    </citation>
    <scope>NUCLEOTIDE SEQUENCE</scope>
    <source>
        <strain evidence="4">Sampled in the wild</strain>
    </source>
</reference>
<comment type="caution">
    <text evidence="4">The sequence shown here is derived from an EMBL/GenBank/DDBJ whole genome shotgun (WGS) entry which is preliminary data.</text>
</comment>
<dbReference type="EMBL" id="KZ308181">
    <property type="protein sequence ID" value="KAG8223989.1"/>
    <property type="molecule type" value="Genomic_DNA"/>
</dbReference>
<reference evidence="4" key="1">
    <citation type="submission" date="2013-04" db="EMBL/GenBank/DDBJ databases">
        <authorList>
            <person name="Qu J."/>
            <person name="Murali S.C."/>
            <person name="Bandaranaike D."/>
            <person name="Bellair M."/>
            <person name="Blankenburg K."/>
            <person name="Chao H."/>
            <person name="Dinh H."/>
            <person name="Doddapaneni H."/>
            <person name="Downs B."/>
            <person name="Dugan-Rocha S."/>
            <person name="Elkadiri S."/>
            <person name="Gnanaolivu R.D."/>
            <person name="Hernandez B."/>
            <person name="Javaid M."/>
            <person name="Jayaseelan J.C."/>
            <person name="Lee S."/>
            <person name="Li M."/>
            <person name="Ming W."/>
            <person name="Munidasa M."/>
            <person name="Muniz J."/>
            <person name="Nguyen L."/>
            <person name="Ongeri F."/>
            <person name="Osuji N."/>
            <person name="Pu L.-L."/>
            <person name="Puazo M."/>
            <person name="Qu C."/>
            <person name="Quiroz J."/>
            <person name="Raj R."/>
            <person name="Weissenberger G."/>
            <person name="Xin Y."/>
            <person name="Zou X."/>
            <person name="Han Y."/>
            <person name="Richards S."/>
            <person name="Worley K."/>
            <person name="Muzny D."/>
            <person name="Gibbs R."/>
        </authorList>
    </citation>
    <scope>NUCLEOTIDE SEQUENCE</scope>
    <source>
        <strain evidence="4">Sampled in the wild</strain>
    </source>
</reference>
<dbReference type="OrthoDB" id="4080456at2759"/>
<dbReference type="PROSITE" id="PS01359">
    <property type="entry name" value="ZF_PHD_1"/>
    <property type="match status" value="1"/>
</dbReference>
<feature type="non-terminal residue" evidence="4">
    <location>
        <position position="165"/>
    </location>
</feature>
<keyword evidence="2" id="KW-0863">Zinc-finger</keyword>
<proteinExistence type="predicted"/>
<dbReference type="Proteomes" id="UP000792457">
    <property type="component" value="Unassembled WGS sequence"/>
</dbReference>